<reference evidence="2 3" key="1">
    <citation type="submission" date="2016-04" db="EMBL/GenBank/DDBJ databases">
        <authorList>
            <person name="Evans L.H."/>
            <person name="Alamgir A."/>
            <person name="Owens N."/>
            <person name="Weber N.D."/>
            <person name="Virtaneva K."/>
            <person name="Barbian K."/>
            <person name="Babar A."/>
            <person name="Rosenke K."/>
        </authorList>
    </citation>
    <scope>NUCLEOTIDE SEQUENCE [LARGE SCALE GENOMIC DNA]</scope>
    <source>
        <strain evidence="2 3">PMB02</strain>
    </source>
</reference>
<protein>
    <submittedName>
        <fullName evidence="2">Uncharacterized protein</fullName>
    </submittedName>
</protein>
<gene>
    <name evidence="2" type="ORF">A5481_09935</name>
</gene>
<dbReference type="Proteomes" id="UP000078316">
    <property type="component" value="Unassembled WGS sequence"/>
</dbReference>
<comment type="caution">
    <text evidence="2">The sequence shown here is derived from an EMBL/GenBank/DDBJ whole genome shotgun (WGS) entry which is preliminary data.</text>
</comment>
<sequence>MRPAAIPFLAAAWLVAGAAHAQEAAPAPDPTSGSGSLVAEAAGGPLLLRIRPRDEAPEDGPGADAAEAARAAEGARLAALARAAAAREAFEARITARANRAIASVCTGCLGPVPRSLALAPPEGGPAAARLVPASIAMTEP</sequence>
<dbReference type="AlphaFoldDB" id="A0A179SCP5"/>
<feature type="signal peptide" evidence="1">
    <location>
        <begin position="1"/>
        <end position="21"/>
    </location>
</feature>
<feature type="chain" id="PRO_5008105918" evidence="1">
    <location>
        <begin position="22"/>
        <end position="141"/>
    </location>
</feature>
<evidence type="ECO:0000256" key="1">
    <source>
        <dbReference type="SAM" id="SignalP"/>
    </source>
</evidence>
<keyword evidence="1" id="KW-0732">Signal</keyword>
<proteinExistence type="predicted"/>
<organism evidence="2 3">
    <name type="scientific">Methylobacterium platani</name>
    <dbReference type="NCBI Taxonomy" id="427683"/>
    <lineage>
        <taxon>Bacteria</taxon>
        <taxon>Pseudomonadati</taxon>
        <taxon>Pseudomonadota</taxon>
        <taxon>Alphaproteobacteria</taxon>
        <taxon>Hyphomicrobiales</taxon>
        <taxon>Methylobacteriaceae</taxon>
        <taxon>Methylobacterium</taxon>
    </lineage>
</organism>
<dbReference type="RefSeq" id="WP_048433970.1">
    <property type="nucleotide sequence ID" value="NZ_LWHQ01000017.1"/>
</dbReference>
<accession>A0A179SCP5</accession>
<dbReference type="STRING" id="427683.A5481_09935"/>
<evidence type="ECO:0000313" key="3">
    <source>
        <dbReference type="Proteomes" id="UP000078316"/>
    </source>
</evidence>
<evidence type="ECO:0000313" key="2">
    <source>
        <dbReference type="EMBL" id="OAS25229.1"/>
    </source>
</evidence>
<name>A0A179SCP5_9HYPH</name>
<dbReference type="EMBL" id="LWHQ01000017">
    <property type="protein sequence ID" value="OAS25229.1"/>
    <property type="molecule type" value="Genomic_DNA"/>
</dbReference>